<dbReference type="AlphaFoldDB" id="A0A975ATQ8"/>
<keyword evidence="1" id="KW-0812">Transmembrane</keyword>
<accession>A0A975ATQ8</accession>
<dbReference type="EMBL" id="CP060096">
    <property type="protein sequence ID" value="QSZ26471.1"/>
    <property type="molecule type" value="Genomic_DNA"/>
</dbReference>
<feature type="transmembrane region" description="Helical" evidence="1">
    <location>
        <begin position="68"/>
        <end position="85"/>
    </location>
</feature>
<dbReference type="RefSeq" id="WP_284679143.1">
    <property type="nucleotide sequence ID" value="NZ_CP060096.1"/>
</dbReference>
<protein>
    <submittedName>
        <fullName evidence="2">Uncharacterized protein</fullName>
    </submittedName>
</protein>
<keyword evidence="1" id="KW-0472">Membrane</keyword>
<keyword evidence="3" id="KW-1185">Reference proteome</keyword>
<sequence>MNKFEKIYFPLIILISTTLLNVLMILQTIISKKNYDIFSNVFVIIVVIFLYQINCIAIRMKKERQVRLEYYGILALFAVSLMRFVNRFTILPFYINITSIILFVGFETFALMIAVIRIIKR</sequence>
<evidence type="ECO:0000313" key="3">
    <source>
        <dbReference type="Proteomes" id="UP000671913"/>
    </source>
</evidence>
<keyword evidence="1" id="KW-1133">Transmembrane helix</keyword>
<dbReference type="KEGG" id="aaut:ACETAC_05970"/>
<reference evidence="2" key="1">
    <citation type="submission" date="2020-08" db="EMBL/GenBank/DDBJ databases">
        <title>Genomic insights into the carbon and energy metabolism of the first obligate autotrophic acetogenic bacterium Aceticella autotrophica gen. nov., sp. nov.</title>
        <authorList>
            <person name="Toshchakov S.V."/>
            <person name="Elcheninov A.G."/>
            <person name="Kublanov I.V."/>
            <person name="Frolov E.N."/>
            <person name="Lebedinsky A.V."/>
        </authorList>
    </citation>
    <scope>NUCLEOTIDE SEQUENCE</scope>
    <source>
        <strain evidence="2">3443-3Ac</strain>
    </source>
</reference>
<feature type="transmembrane region" description="Helical" evidence="1">
    <location>
        <begin position="91"/>
        <end position="116"/>
    </location>
</feature>
<name>A0A975ATQ8_9THEO</name>
<organism evidence="2 3">
    <name type="scientific">Aceticella autotrophica</name>
    <dbReference type="NCBI Taxonomy" id="2755338"/>
    <lineage>
        <taxon>Bacteria</taxon>
        <taxon>Bacillati</taxon>
        <taxon>Bacillota</taxon>
        <taxon>Clostridia</taxon>
        <taxon>Thermoanaerobacterales</taxon>
        <taxon>Thermoanaerobacteraceae</taxon>
        <taxon>Aceticella</taxon>
    </lineage>
</organism>
<gene>
    <name evidence="2" type="ORF">ACETAC_05970</name>
</gene>
<feature type="transmembrane region" description="Helical" evidence="1">
    <location>
        <begin position="37"/>
        <end position="56"/>
    </location>
</feature>
<feature type="transmembrane region" description="Helical" evidence="1">
    <location>
        <begin position="7"/>
        <end position="31"/>
    </location>
</feature>
<evidence type="ECO:0000313" key="2">
    <source>
        <dbReference type="EMBL" id="QSZ26471.1"/>
    </source>
</evidence>
<proteinExistence type="predicted"/>
<dbReference type="Proteomes" id="UP000671913">
    <property type="component" value="Chromosome"/>
</dbReference>
<evidence type="ECO:0000256" key="1">
    <source>
        <dbReference type="SAM" id="Phobius"/>
    </source>
</evidence>